<feature type="region of interest" description="Disordered" evidence="1">
    <location>
        <begin position="218"/>
        <end position="257"/>
    </location>
</feature>
<dbReference type="InterPro" id="IPR001810">
    <property type="entry name" value="F-box_dom"/>
</dbReference>
<dbReference type="InterPro" id="IPR036047">
    <property type="entry name" value="F-box-like_dom_sf"/>
</dbReference>
<dbReference type="CDD" id="cd09917">
    <property type="entry name" value="F-box_SF"/>
    <property type="match status" value="1"/>
</dbReference>
<dbReference type="SUPFAM" id="SSF81383">
    <property type="entry name" value="F-box domain"/>
    <property type="match status" value="1"/>
</dbReference>
<dbReference type="EMBL" id="JARIHO010000003">
    <property type="protein sequence ID" value="KAJ7364185.1"/>
    <property type="molecule type" value="Genomic_DNA"/>
</dbReference>
<reference evidence="3" key="1">
    <citation type="submission" date="2023-03" db="EMBL/GenBank/DDBJ databases">
        <title>Massive genome expansion in bonnet fungi (Mycena s.s.) driven by repeated elements and novel gene families across ecological guilds.</title>
        <authorList>
            <consortium name="Lawrence Berkeley National Laboratory"/>
            <person name="Harder C.B."/>
            <person name="Miyauchi S."/>
            <person name="Viragh M."/>
            <person name="Kuo A."/>
            <person name="Thoen E."/>
            <person name="Andreopoulos B."/>
            <person name="Lu D."/>
            <person name="Skrede I."/>
            <person name="Drula E."/>
            <person name="Henrissat B."/>
            <person name="Morin E."/>
            <person name="Kohler A."/>
            <person name="Barry K."/>
            <person name="LaButti K."/>
            <person name="Morin E."/>
            <person name="Salamov A."/>
            <person name="Lipzen A."/>
            <person name="Mereny Z."/>
            <person name="Hegedus B."/>
            <person name="Baldrian P."/>
            <person name="Stursova M."/>
            <person name="Weitz H."/>
            <person name="Taylor A."/>
            <person name="Grigoriev I.V."/>
            <person name="Nagy L.G."/>
            <person name="Martin F."/>
            <person name="Kauserud H."/>
        </authorList>
    </citation>
    <scope>NUCLEOTIDE SEQUENCE</scope>
    <source>
        <strain evidence="3">CBHHK002</strain>
    </source>
</reference>
<accession>A0AAD7ANW4</accession>
<dbReference type="PROSITE" id="PS50181">
    <property type="entry name" value="FBOX"/>
    <property type="match status" value="1"/>
</dbReference>
<dbReference type="AlphaFoldDB" id="A0AAD7ANW4"/>
<dbReference type="Gene3D" id="1.20.1280.50">
    <property type="match status" value="1"/>
</dbReference>
<dbReference type="Pfam" id="PF12937">
    <property type="entry name" value="F-box-like"/>
    <property type="match status" value="1"/>
</dbReference>
<feature type="domain" description="F-box" evidence="2">
    <location>
        <begin position="1"/>
        <end position="46"/>
    </location>
</feature>
<evidence type="ECO:0000313" key="4">
    <source>
        <dbReference type="Proteomes" id="UP001218218"/>
    </source>
</evidence>
<evidence type="ECO:0000259" key="2">
    <source>
        <dbReference type="PROSITE" id="PS50181"/>
    </source>
</evidence>
<feature type="compositionally biased region" description="Acidic residues" evidence="1">
    <location>
        <begin position="238"/>
        <end position="257"/>
    </location>
</feature>
<evidence type="ECO:0000256" key="1">
    <source>
        <dbReference type="SAM" id="MobiDB-lite"/>
    </source>
</evidence>
<evidence type="ECO:0000313" key="3">
    <source>
        <dbReference type="EMBL" id="KAJ7364185.1"/>
    </source>
</evidence>
<sequence length="460" mass="52165">MARLDSFANELLCHIFSFLQPFDLVSPMRVNKLFHGLIEPMIWTKLELHGPGYHEYYQYPEELVDSESLQKRNYLATGTDYNPDPNEREYSDLTGRFLRVFNESEEGVSPVRRMALAEHVRFLCADLTYDDEDDTDPWGIIAGFSNLEHLELTVPWAWGDTFDTALEAFASKEHRPLAKLRTIRLRGYVPKEFVQFVCQGAAGITDLELAALDRPIGSNNHAGKRVNPPPGTKTKVDSDDEDSASDGESEDDDAEDFDEEAIAPRGLPALLDKIDLIGQFSSLTRLSLARPTQSAEDADYRDEYVSVKSDLAILQEWAALIRATRGMLEHLILEQRPFAEEIEQDSTGDREFLVFYPYGPGYDRFVEHTLPALLEEGAEWPRLKSVRLYGFDVPAEYYSDDSDQTPEPQRLLAILEARFKPRGVEVRSGLGRRMIYEDDDGTIRSGGDGFGGIRFELEDD</sequence>
<keyword evidence="4" id="KW-1185">Reference proteome</keyword>
<organism evidence="3 4">
    <name type="scientific">Mycena albidolilacea</name>
    <dbReference type="NCBI Taxonomy" id="1033008"/>
    <lineage>
        <taxon>Eukaryota</taxon>
        <taxon>Fungi</taxon>
        <taxon>Dikarya</taxon>
        <taxon>Basidiomycota</taxon>
        <taxon>Agaricomycotina</taxon>
        <taxon>Agaricomycetes</taxon>
        <taxon>Agaricomycetidae</taxon>
        <taxon>Agaricales</taxon>
        <taxon>Marasmiineae</taxon>
        <taxon>Mycenaceae</taxon>
        <taxon>Mycena</taxon>
    </lineage>
</organism>
<dbReference type="Proteomes" id="UP001218218">
    <property type="component" value="Unassembled WGS sequence"/>
</dbReference>
<proteinExistence type="predicted"/>
<comment type="caution">
    <text evidence="3">The sequence shown here is derived from an EMBL/GenBank/DDBJ whole genome shotgun (WGS) entry which is preliminary data.</text>
</comment>
<protein>
    <recommendedName>
        <fullName evidence="2">F-box domain-containing protein</fullName>
    </recommendedName>
</protein>
<name>A0AAD7ANW4_9AGAR</name>
<gene>
    <name evidence="3" type="ORF">DFH08DRAFT_1072983</name>
</gene>